<reference evidence="1" key="1">
    <citation type="submission" date="2021-06" db="EMBL/GenBank/DDBJ databases">
        <authorList>
            <person name="Kallberg Y."/>
            <person name="Tangrot J."/>
            <person name="Rosling A."/>
        </authorList>
    </citation>
    <scope>NUCLEOTIDE SEQUENCE</scope>
    <source>
        <strain evidence="1">CL356</strain>
    </source>
</reference>
<accession>A0ACA9R3N9</accession>
<dbReference type="EMBL" id="CAJVPT010067607">
    <property type="protein sequence ID" value="CAG8775204.1"/>
    <property type="molecule type" value="Genomic_DNA"/>
</dbReference>
<feature type="non-terminal residue" evidence="1">
    <location>
        <position position="105"/>
    </location>
</feature>
<dbReference type="Proteomes" id="UP000789525">
    <property type="component" value="Unassembled WGS sequence"/>
</dbReference>
<name>A0ACA9R3N9_9GLOM</name>
<proteinExistence type="predicted"/>
<protein>
    <submittedName>
        <fullName evidence="1">7733_t:CDS:1</fullName>
    </submittedName>
</protein>
<evidence type="ECO:0000313" key="1">
    <source>
        <dbReference type="EMBL" id="CAG8775204.1"/>
    </source>
</evidence>
<evidence type="ECO:0000313" key="2">
    <source>
        <dbReference type="Proteomes" id="UP000789525"/>
    </source>
</evidence>
<keyword evidence="2" id="KW-1185">Reference proteome</keyword>
<gene>
    <name evidence="1" type="ORF">ACOLOM_LOCUS14048</name>
</gene>
<organism evidence="1 2">
    <name type="scientific">Acaulospora colombiana</name>
    <dbReference type="NCBI Taxonomy" id="27376"/>
    <lineage>
        <taxon>Eukaryota</taxon>
        <taxon>Fungi</taxon>
        <taxon>Fungi incertae sedis</taxon>
        <taxon>Mucoromycota</taxon>
        <taxon>Glomeromycotina</taxon>
        <taxon>Glomeromycetes</taxon>
        <taxon>Diversisporales</taxon>
        <taxon>Acaulosporaceae</taxon>
        <taxon>Acaulospora</taxon>
    </lineage>
</organism>
<sequence>ECGIATHFVPSRNVPLLLERLSRLEDADYNVINETIDEFYQHRAPDDPPPHLVGDVREAIDHAFSHRNPVTILETLENMTRDGGKAVTAAVQLWARETADAIRAR</sequence>
<feature type="non-terminal residue" evidence="1">
    <location>
        <position position="1"/>
    </location>
</feature>
<comment type="caution">
    <text evidence="1">The sequence shown here is derived from an EMBL/GenBank/DDBJ whole genome shotgun (WGS) entry which is preliminary data.</text>
</comment>